<evidence type="ECO:0000313" key="3">
    <source>
        <dbReference type="Proteomes" id="UP000246702"/>
    </source>
</evidence>
<reference evidence="2 3" key="1">
    <citation type="submission" date="2016-12" db="EMBL/GenBank/DDBJ databases">
        <title>The genomes of Aspergillus section Nigri reveals drivers in fungal speciation.</title>
        <authorList>
            <consortium name="DOE Joint Genome Institute"/>
            <person name="Vesth T.C."/>
            <person name="Nybo J."/>
            <person name="Theobald S."/>
            <person name="Brandl J."/>
            <person name="Frisvad J.C."/>
            <person name="Nielsen K.F."/>
            <person name="Lyhne E.K."/>
            <person name="Kogle M.E."/>
            <person name="Kuo A."/>
            <person name="Riley R."/>
            <person name="Clum A."/>
            <person name="Nolan M."/>
            <person name="Lipzen A."/>
            <person name="Salamov A."/>
            <person name="Henrissat B."/>
            <person name="Wiebenga A."/>
            <person name="De Vries R.P."/>
            <person name="Grigoriev I.V."/>
            <person name="Mortensen U.H."/>
            <person name="Andersen M.R."/>
            <person name="Baker S.E."/>
        </authorList>
    </citation>
    <scope>NUCLEOTIDE SEQUENCE [LARGE SCALE GENOMIC DNA]</scope>
    <source>
        <strain evidence="2 3">CBS 115572</strain>
    </source>
</reference>
<dbReference type="EMBL" id="MSFK01000026">
    <property type="protein sequence ID" value="PWY77272.1"/>
    <property type="molecule type" value="Genomic_DNA"/>
</dbReference>
<proteinExistence type="predicted"/>
<dbReference type="GeneID" id="37119521"/>
<gene>
    <name evidence="2" type="ORF">BO94DRAFT_626874</name>
</gene>
<name>A0A317VW98_9EURO</name>
<comment type="caution">
    <text evidence="2">The sequence shown here is derived from an EMBL/GenBank/DDBJ whole genome shotgun (WGS) entry which is preliminary data.</text>
</comment>
<feature type="chain" id="PRO_5016455275" evidence="1">
    <location>
        <begin position="21"/>
        <end position="92"/>
    </location>
</feature>
<protein>
    <submittedName>
        <fullName evidence="2">Uncharacterized protein</fullName>
    </submittedName>
</protein>
<organism evidence="2 3">
    <name type="scientific">Aspergillus sclerotioniger CBS 115572</name>
    <dbReference type="NCBI Taxonomy" id="1450535"/>
    <lineage>
        <taxon>Eukaryota</taxon>
        <taxon>Fungi</taxon>
        <taxon>Dikarya</taxon>
        <taxon>Ascomycota</taxon>
        <taxon>Pezizomycotina</taxon>
        <taxon>Eurotiomycetes</taxon>
        <taxon>Eurotiomycetidae</taxon>
        <taxon>Eurotiales</taxon>
        <taxon>Aspergillaceae</taxon>
        <taxon>Aspergillus</taxon>
        <taxon>Aspergillus subgen. Circumdati</taxon>
    </lineage>
</organism>
<accession>A0A317VW98</accession>
<keyword evidence="1" id="KW-0732">Signal</keyword>
<dbReference type="OrthoDB" id="4469100at2759"/>
<evidence type="ECO:0000256" key="1">
    <source>
        <dbReference type="SAM" id="SignalP"/>
    </source>
</evidence>
<feature type="signal peptide" evidence="1">
    <location>
        <begin position="1"/>
        <end position="20"/>
    </location>
</feature>
<dbReference type="RefSeq" id="XP_025464459.1">
    <property type="nucleotide sequence ID" value="XM_025617378.1"/>
</dbReference>
<evidence type="ECO:0000313" key="2">
    <source>
        <dbReference type="EMBL" id="PWY77272.1"/>
    </source>
</evidence>
<sequence length="92" mass="9847">MQLKSILATAITLCASGALATIDIAYTVNGDYYTQTVQTESLTPLDQPGNITTWQGTADCLLYEFPSAQTHYVSAGTHTLDPAVYADDVLCL</sequence>
<dbReference type="Proteomes" id="UP000246702">
    <property type="component" value="Unassembled WGS sequence"/>
</dbReference>
<keyword evidence="3" id="KW-1185">Reference proteome</keyword>
<dbReference type="AlphaFoldDB" id="A0A317VW98"/>